<evidence type="ECO:0000313" key="1">
    <source>
        <dbReference type="EMBL" id="MCK0531482.1"/>
    </source>
</evidence>
<dbReference type="Proteomes" id="UP001203512">
    <property type="component" value="Unassembled WGS sequence"/>
</dbReference>
<protein>
    <recommendedName>
        <fullName evidence="3">RES domain-containing protein</fullName>
    </recommendedName>
</protein>
<keyword evidence="2" id="KW-1185">Reference proteome</keyword>
<proteinExistence type="predicted"/>
<reference evidence="1 2" key="1">
    <citation type="submission" date="2022-04" db="EMBL/GenBank/DDBJ databases">
        <authorList>
            <person name="Huq M.A."/>
        </authorList>
    </citation>
    <scope>NUCLEOTIDE SEQUENCE [LARGE SCALE GENOMIC DNA]</scope>
    <source>
        <strain evidence="1 2">MAH-33</strain>
    </source>
</reference>
<gene>
    <name evidence="1" type="ORF">MU848_07780</name>
</gene>
<name>A0ABT0DWJ4_9SPHN</name>
<organism evidence="1 2">
    <name type="scientific">Sphingobium agri</name>
    <dbReference type="NCBI Taxonomy" id="2933566"/>
    <lineage>
        <taxon>Bacteria</taxon>
        <taxon>Pseudomonadati</taxon>
        <taxon>Pseudomonadota</taxon>
        <taxon>Alphaproteobacteria</taxon>
        <taxon>Sphingomonadales</taxon>
        <taxon>Sphingomonadaceae</taxon>
        <taxon>Sphingobium</taxon>
    </lineage>
</organism>
<evidence type="ECO:0000313" key="2">
    <source>
        <dbReference type="Proteomes" id="UP001203512"/>
    </source>
</evidence>
<dbReference type="RefSeq" id="WP_247231100.1">
    <property type="nucleotide sequence ID" value="NZ_JALKHS010000006.1"/>
</dbReference>
<comment type="caution">
    <text evidence="1">The sequence shown here is derived from an EMBL/GenBank/DDBJ whole genome shotgun (WGS) entry which is preliminary data.</text>
</comment>
<sequence>MKFGAGLNEFEIIRTPRWGARHATKGPTGIYTYCAGNPALCKFCAEHGVPLDPPDPIDAAIERLVANWGKRWAESNRHPGELAEDEAWPAEGLHIVALADDNPADRTVLLSFGDDPTGMLNISALVHAHNLMVGKPD</sequence>
<dbReference type="EMBL" id="JALKHS010000006">
    <property type="protein sequence ID" value="MCK0531482.1"/>
    <property type="molecule type" value="Genomic_DNA"/>
</dbReference>
<accession>A0ABT0DWJ4</accession>
<evidence type="ECO:0008006" key="3">
    <source>
        <dbReference type="Google" id="ProtNLM"/>
    </source>
</evidence>